<evidence type="ECO:0000256" key="9">
    <source>
        <dbReference type="SAM" id="Phobius"/>
    </source>
</evidence>
<dbReference type="SUPFAM" id="SSF47384">
    <property type="entry name" value="Homodimeric domain of signal transducing histidine kinase"/>
    <property type="match status" value="1"/>
</dbReference>
<reference evidence="11 12" key="1">
    <citation type="submission" date="2019-02" db="EMBL/GenBank/DDBJ databases">
        <title>Deep-cultivation of Planctomycetes and their phenomic and genomic characterization uncovers novel biology.</title>
        <authorList>
            <person name="Wiegand S."/>
            <person name="Jogler M."/>
            <person name="Boedeker C."/>
            <person name="Pinto D."/>
            <person name="Vollmers J."/>
            <person name="Rivas-Marin E."/>
            <person name="Kohn T."/>
            <person name="Peeters S.H."/>
            <person name="Heuer A."/>
            <person name="Rast P."/>
            <person name="Oberbeckmann S."/>
            <person name="Bunk B."/>
            <person name="Jeske O."/>
            <person name="Meyerdierks A."/>
            <person name="Storesund J.E."/>
            <person name="Kallscheuer N."/>
            <person name="Luecker S."/>
            <person name="Lage O.M."/>
            <person name="Pohl T."/>
            <person name="Merkel B.J."/>
            <person name="Hornburger P."/>
            <person name="Mueller R.-W."/>
            <person name="Bruemmer F."/>
            <person name="Labrenz M."/>
            <person name="Spormann A.M."/>
            <person name="Op den Camp H."/>
            <person name="Overmann J."/>
            <person name="Amann R."/>
            <person name="Jetten M.S.M."/>
            <person name="Mascher T."/>
            <person name="Medema M.H."/>
            <person name="Devos D.P."/>
            <person name="Kaster A.-K."/>
            <person name="Ovreas L."/>
            <person name="Rohde M."/>
            <person name="Galperin M.Y."/>
            <person name="Jogler C."/>
        </authorList>
    </citation>
    <scope>NUCLEOTIDE SEQUENCE [LARGE SCALE GENOMIC DNA]</scope>
    <source>
        <strain evidence="11 12">Pla110</strain>
    </source>
</reference>
<dbReference type="Pfam" id="PF02518">
    <property type="entry name" value="HATPase_c"/>
    <property type="match status" value="1"/>
</dbReference>
<dbReference type="AlphaFoldDB" id="A0A518CSJ2"/>
<dbReference type="RefSeq" id="WP_144998150.1">
    <property type="nucleotide sequence ID" value="NZ_CP036281.1"/>
</dbReference>
<evidence type="ECO:0000256" key="2">
    <source>
        <dbReference type="ARBA" id="ARBA00012438"/>
    </source>
</evidence>
<dbReference type="SUPFAM" id="SSF55874">
    <property type="entry name" value="ATPase domain of HSP90 chaperone/DNA topoisomerase II/histidine kinase"/>
    <property type="match status" value="1"/>
</dbReference>
<dbReference type="KEGG" id="plon:Pla110_39410"/>
<keyword evidence="9" id="KW-0472">Membrane</keyword>
<dbReference type="InterPro" id="IPR003594">
    <property type="entry name" value="HATPase_dom"/>
</dbReference>
<feature type="transmembrane region" description="Helical" evidence="9">
    <location>
        <begin position="73"/>
        <end position="95"/>
    </location>
</feature>
<dbReference type="Pfam" id="PF08448">
    <property type="entry name" value="PAS_4"/>
    <property type="match status" value="1"/>
</dbReference>
<evidence type="ECO:0000256" key="1">
    <source>
        <dbReference type="ARBA" id="ARBA00000085"/>
    </source>
</evidence>
<dbReference type="CDD" id="cd00082">
    <property type="entry name" value="HisKA"/>
    <property type="match status" value="1"/>
</dbReference>
<dbReference type="PANTHER" id="PTHR43065">
    <property type="entry name" value="SENSOR HISTIDINE KINASE"/>
    <property type="match status" value="1"/>
</dbReference>
<keyword evidence="3" id="KW-0597">Phosphoprotein</keyword>
<evidence type="ECO:0000313" key="11">
    <source>
        <dbReference type="EMBL" id="QDU82186.1"/>
    </source>
</evidence>
<organism evidence="11 12">
    <name type="scientific">Polystyrenella longa</name>
    <dbReference type="NCBI Taxonomy" id="2528007"/>
    <lineage>
        <taxon>Bacteria</taxon>
        <taxon>Pseudomonadati</taxon>
        <taxon>Planctomycetota</taxon>
        <taxon>Planctomycetia</taxon>
        <taxon>Planctomycetales</taxon>
        <taxon>Planctomycetaceae</taxon>
        <taxon>Polystyrenella</taxon>
    </lineage>
</organism>
<dbReference type="Proteomes" id="UP000317178">
    <property type="component" value="Chromosome"/>
</dbReference>
<dbReference type="InterPro" id="IPR035965">
    <property type="entry name" value="PAS-like_dom_sf"/>
</dbReference>
<gene>
    <name evidence="11" type="primary">zraS_5</name>
    <name evidence="11" type="ORF">Pla110_39410</name>
</gene>
<dbReference type="CDD" id="cd00130">
    <property type="entry name" value="PAS"/>
    <property type="match status" value="1"/>
</dbReference>
<dbReference type="GO" id="GO:0005524">
    <property type="term" value="F:ATP binding"/>
    <property type="evidence" value="ECO:0007669"/>
    <property type="project" value="UniProtKB-KW"/>
</dbReference>
<dbReference type="PRINTS" id="PR00344">
    <property type="entry name" value="BCTRLSENSOR"/>
</dbReference>
<keyword evidence="12" id="KW-1185">Reference proteome</keyword>
<dbReference type="InterPro" id="IPR005467">
    <property type="entry name" value="His_kinase_dom"/>
</dbReference>
<dbReference type="InterPro" id="IPR004358">
    <property type="entry name" value="Sig_transdc_His_kin-like_C"/>
</dbReference>
<feature type="transmembrane region" description="Helical" evidence="9">
    <location>
        <begin position="12"/>
        <end position="36"/>
    </location>
</feature>
<evidence type="ECO:0000256" key="3">
    <source>
        <dbReference type="ARBA" id="ARBA00022553"/>
    </source>
</evidence>
<dbReference type="PANTHER" id="PTHR43065:SF10">
    <property type="entry name" value="PEROXIDE STRESS-ACTIVATED HISTIDINE KINASE MAK3"/>
    <property type="match status" value="1"/>
</dbReference>
<keyword evidence="6" id="KW-0418">Kinase</keyword>
<keyword evidence="7" id="KW-0067">ATP-binding</keyword>
<keyword evidence="9" id="KW-1133">Transmembrane helix</keyword>
<comment type="catalytic activity">
    <reaction evidence="1">
        <text>ATP + protein L-histidine = ADP + protein N-phospho-L-histidine.</text>
        <dbReference type="EC" id="2.7.13.3"/>
    </reaction>
</comment>
<dbReference type="Pfam" id="PF00512">
    <property type="entry name" value="HisKA"/>
    <property type="match status" value="1"/>
</dbReference>
<dbReference type="PROSITE" id="PS50109">
    <property type="entry name" value="HIS_KIN"/>
    <property type="match status" value="1"/>
</dbReference>
<protein>
    <recommendedName>
        <fullName evidence="2">histidine kinase</fullName>
        <ecNumber evidence="2">2.7.13.3</ecNumber>
    </recommendedName>
</protein>
<evidence type="ECO:0000256" key="4">
    <source>
        <dbReference type="ARBA" id="ARBA00022679"/>
    </source>
</evidence>
<dbReference type="InterPro" id="IPR036097">
    <property type="entry name" value="HisK_dim/P_sf"/>
</dbReference>
<keyword evidence="5" id="KW-0547">Nucleotide-binding</keyword>
<dbReference type="Gene3D" id="3.30.450.20">
    <property type="entry name" value="PAS domain"/>
    <property type="match status" value="1"/>
</dbReference>
<accession>A0A518CSJ2</accession>
<name>A0A518CSJ2_9PLAN</name>
<dbReference type="EC" id="2.7.13.3" evidence="2"/>
<dbReference type="SMART" id="SM00387">
    <property type="entry name" value="HATPase_c"/>
    <property type="match status" value="1"/>
</dbReference>
<proteinExistence type="predicted"/>
<dbReference type="OrthoDB" id="9815750at2"/>
<evidence type="ECO:0000256" key="6">
    <source>
        <dbReference type="ARBA" id="ARBA00022777"/>
    </source>
</evidence>
<dbReference type="SMART" id="SM00388">
    <property type="entry name" value="HisKA"/>
    <property type="match status" value="1"/>
</dbReference>
<dbReference type="SUPFAM" id="SSF55785">
    <property type="entry name" value="PYP-like sensor domain (PAS domain)"/>
    <property type="match status" value="1"/>
</dbReference>
<dbReference type="Gene3D" id="1.10.287.130">
    <property type="match status" value="1"/>
</dbReference>
<evidence type="ECO:0000256" key="8">
    <source>
        <dbReference type="ARBA" id="ARBA00023012"/>
    </source>
</evidence>
<dbReference type="GO" id="GO:0000155">
    <property type="term" value="F:phosphorelay sensor kinase activity"/>
    <property type="evidence" value="ECO:0007669"/>
    <property type="project" value="InterPro"/>
</dbReference>
<dbReference type="InterPro" id="IPR003661">
    <property type="entry name" value="HisK_dim/P_dom"/>
</dbReference>
<dbReference type="InterPro" id="IPR000014">
    <property type="entry name" value="PAS"/>
</dbReference>
<evidence type="ECO:0000259" key="10">
    <source>
        <dbReference type="PROSITE" id="PS50109"/>
    </source>
</evidence>
<keyword evidence="8" id="KW-0902">Two-component regulatory system</keyword>
<dbReference type="InterPro" id="IPR036890">
    <property type="entry name" value="HATPase_C_sf"/>
</dbReference>
<sequence>MFRIRQDPTRKTPALAIIGLLVLSLSALGVSAWIMVDFQREQIIVQELIKNLPPNMTASAEELMGELRWQFRLTILIVINVILTALAVVILWRAYRSSLESLRDIKAQASDILSSMDQAVITTDMQGEITSINERGRQFLQLEDDGIGHRLNEASSQIALEEYRQEMQLPESIEETRDFTLMLEGTLRTLRGFCQPMKNREFQVIGHIIQLRDVTERVLIDERLRRMERYMGLGNLAAGLHHEIKNPLAALSLHVQLLEEQLDQSDASDDIQEMLGVIKTEVMRVGGVLENFRDFASVGHLHYDDVEVQELLDRQLKLIRPQAEQQGVTLKTEFSTEPIPTVEMDRIRLEQVLLNLLLNAIEAMPEGGTISVEVTRMTEPDSVRIEISDTGSGIPVDLQDRIFDPYFTTKSQGTGMGLALCEKIIRQHNGALDFRSSPRGTTFRISLPLKMNHLETTRTEYD</sequence>
<keyword evidence="9" id="KW-0812">Transmembrane</keyword>
<evidence type="ECO:0000313" key="12">
    <source>
        <dbReference type="Proteomes" id="UP000317178"/>
    </source>
</evidence>
<keyword evidence="4 11" id="KW-0808">Transferase</keyword>
<dbReference type="InterPro" id="IPR013656">
    <property type="entry name" value="PAS_4"/>
</dbReference>
<dbReference type="SMART" id="SM00091">
    <property type="entry name" value="PAS"/>
    <property type="match status" value="1"/>
</dbReference>
<dbReference type="Gene3D" id="3.30.565.10">
    <property type="entry name" value="Histidine kinase-like ATPase, C-terminal domain"/>
    <property type="match status" value="1"/>
</dbReference>
<evidence type="ECO:0000256" key="5">
    <source>
        <dbReference type="ARBA" id="ARBA00022741"/>
    </source>
</evidence>
<dbReference type="EMBL" id="CP036281">
    <property type="protein sequence ID" value="QDU82186.1"/>
    <property type="molecule type" value="Genomic_DNA"/>
</dbReference>
<feature type="domain" description="Histidine kinase" evidence="10">
    <location>
        <begin position="239"/>
        <end position="451"/>
    </location>
</feature>
<evidence type="ECO:0000256" key="7">
    <source>
        <dbReference type="ARBA" id="ARBA00022840"/>
    </source>
</evidence>